<gene>
    <name evidence="1" type="ORF">B9Q00_00875</name>
</gene>
<sequence length="64" mass="7416">MAEGLSYIEKNGINNFEINKNYLIFLADKEPIVTFGSILRIARYLCAFDEIESVFEKEFGFSEK</sequence>
<protein>
    <submittedName>
        <fullName evidence="1">Uncharacterized protein</fullName>
    </submittedName>
</protein>
<reference evidence="1 2" key="1">
    <citation type="submission" date="2017-04" db="EMBL/GenBank/DDBJ databases">
        <title>Novel microbial lineages endemic to geothermal iron-oxide mats fill important gaps in the evolutionary history of Archaea.</title>
        <authorList>
            <person name="Jay Z.J."/>
            <person name="Beam J.P."/>
            <person name="Dlakic M."/>
            <person name="Rusch D.B."/>
            <person name="Kozubal M.A."/>
            <person name="Inskeep W.P."/>
        </authorList>
    </citation>
    <scope>NUCLEOTIDE SEQUENCE [LARGE SCALE GENOMIC DNA]</scope>
    <source>
        <strain evidence="1">OSP_C</strain>
    </source>
</reference>
<dbReference type="AlphaFoldDB" id="A0A2R6AT85"/>
<organism evidence="1 2">
    <name type="scientific">Candidatus Marsarchaeota G1 archaeon OSP_C</name>
    <dbReference type="NCBI Taxonomy" id="1978154"/>
    <lineage>
        <taxon>Archaea</taxon>
        <taxon>Candidatus Marsarchaeota</taxon>
        <taxon>Candidatus Marsarchaeota group 1</taxon>
    </lineage>
</organism>
<comment type="caution">
    <text evidence="1">The sequence shown here is derived from an EMBL/GenBank/DDBJ whole genome shotgun (WGS) entry which is preliminary data.</text>
</comment>
<name>A0A2R6AT85_9ARCH</name>
<dbReference type="EMBL" id="NEXB01000002">
    <property type="protein sequence ID" value="PSN89575.1"/>
    <property type="molecule type" value="Genomic_DNA"/>
</dbReference>
<dbReference type="Proteomes" id="UP000241473">
    <property type="component" value="Unassembled WGS sequence"/>
</dbReference>
<evidence type="ECO:0000313" key="2">
    <source>
        <dbReference type="Proteomes" id="UP000241473"/>
    </source>
</evidence>
<proteinExistence type="predicted"/>
<evidence type="ECO:0000313" key="1">
    <source>
        <dbReference type="EMBL" id="PSN89575.1"/>
    </source>
</evidence>
<accession>A0A2R6AT85</accession>